<organism evidence="2 3">
    <name type="scientific">Roseibium marinum</name>
    <dbReference type="NCBI Taxonomy" id="281252"/>
    <lineage>
        <taxon>Bacteria</taxon>
        <taxon>Pseudomonadati</taxon>
        <taxon>Pseudomonadota</taxon>
        <taxon>Alphaproteobacteria</taxon>
        <taxon>Hyphomicrobiales</taxon>
        <taxon>Stappiaceae</taxon>
        <taxon>Roseibium</taxon>
    </lineage>
</organism>
<keyword evidence="3" id="KW-1185">Reference proteome</keyword>
<gene>
    <name evidence="2" type="ORF">CLV41_106174</name>
</gene>
<feature type="transmembrane region" description="Helical" evidence="1">
    <location>
        <begin position="171"/>
        <end position="191"/>
    </location>
</feature>
<comment type="caution">
    <text evidence="2">The sequence shown here is derived from an EMBL/GenBank/DDBJ whole genome shotgun (WGS) entry which is preliminary data.</text>
</comment>
<sequence>MSYNEIFSNFVPSWNSIEKFRNTIGPRSLYVTYAAPFLVNAFKNSEDWQSNIEKNSTIVLSIILLILSDRILSTYKPEYLRSINDRNFNTLKEKSEAVESTMKNIISIDSHYKKYLDELVEDAVDQPHHEEMKKKIREFRIKADISKLLAGFLVEISPKAQRTLNKENPTLRLIILFGLISSIALATMEALNATGYVLNFLIDFFQNN</sequence>
<keyword evidence="1" id="KW-0812">Transmembrane</keyword>
<reference evidence="2 3" key="1">
    <citation type="submission" date="2018-01" db="EMBL/GenBank/DDBJ databases">
        <title>Genomic Encyclopedia of Archaeal and Bacterial Type Strains, Phase II (KMG-II): from individual species to whole genera.</title>
        <authorList>
            <person name="Goeker M."/>
        </authorList>
    </citation>
    <scope>NUCLEOTIDE SEQUENCE [LARGE SCALE GENOMIC DNA]</scope>
    <source>
        <strain evidence="2 3">DSM 17023</strain>
    </source>
</reference>
<accession>A0A2S3USL3</accession>
<proteinExistence type="predicted"/>
<evidence type="ECO:0000313" key="2">
    <source>
        <dbReference type="EMBL" id="POF30560.1"/>
    </source>
</evidence>
<keyword evidence="1" id="KW-0472">Membrane</keyword>
<dbReference type="EMBL" id="PPCN01000006">
    <property type="protein sequence ID" value="POF30560.1"/>
    <property type="molecule type" value="Genomic_DNA"/>
</dbReference>
<keyword evidence="1" id="KW-1133">Transmembrane helix</keyword>
<name>A0A2S3USL3_9HYPH</name>
<dbReference type="AlphaFoldDB" id="A0A2S3USL3"/>
<protein>
    <submittedName>
        <fullName evidence="2">Uncharacterized protein</fullName>
    </submittedName>
</protein>
<evidence type="ECO:0000313" key="3">
    <source>
        <dbReference type="Proteomes" id="UP000236959"/>
    </source>
</evidence>
<evidence type="ECO:0000256" key="1">
    <source>
        <dbReference type="SAM" id="Phobius"/>
    </source>
</evidence>
<dbReference type="Proteomes" id="UP000236959">
    <property type="component" value="Unassembled WGS sequence"/>
</dbReference>
<dbReference type="RefSeq" id="WP_146048573.1">
    <property type="nucleotide sequence ID" value="NZ_PPCN01000006.1"/>
</dbReference>